<evidence type="ECO:0000313" key="3">
    <source>
        <dbReference type="Proteomes" id="UP000231414"/>
    </source>
</evidence>
<accession>A0A2H0X8B5</accession>
<evidence type="ECO:0000256" key="1">
    <source>
        <dbReference type="ARBA" id="ARBA00006007"/>
    </source>
</evidence>
<proteinExistence type="inferred from homology"/>
<name>A0A2H0X8B5_UNCKA</name>
<dbReference type="PIRSF" id="PIRSF005956">
    <property type="entry name" value="BtpA"/>
    <property type="match status" value="1"/>
</dbReference>
<dbReference type="InterPro" id="IPR005137">
    <property type="entry name" value="BtpA"/>
</dbReference>
<comment type="caution">
    <text evidence="2">The sequence shown here is derived from an EMBL/GenBank/DDBJ whole genome shotgun (WGS) entry which is preliminary data.</text>
</comment>
<dbReference type="InterPro" id="IPR011060">
    <property type="entry name" value="RibuloseP-bd_barrel"/>
</dbReference>
<protein>
    <recommendedName>
        <fullName evidence="4">Photosystem I assembly BtpA</fullName>
    </recommendedName>
</protein>
<dbReference type="Pfam" id="PF03437">
    <property type="entry name" value="BtpA"/>
    <property type="match status" value="1"/>
</dbReference>
<reference evidence="3" key="1">
    <citation type="submission" date="2017-09" db="EMBL/GenBank/DDBJ databases">
        <title>Depth-based differentiation of microbial function through sediment-hosted aquifers and enrichment of novel symbionts in the deep terrestrial subsurface.</title>
        <authorList>
            <person name="Probst A.J."/>
            <person name="Ladd B."/>
            <person name="Jarett J.K."/>
            <person name="Geller-Mcgrath D.E."/>
            <person name="Sieber C.M.K."/>
            <person name="Emerson J.B."/>
            <person name="Anantharaman K."/>
            <person name="Thomas B.C."/>
            <person name="Malmstrom R."/>
            <person name="Stieglmeier M."/>
            <person name="Klingl A."/>
            <person name="Woyke T."/>
            <person name="Ryan C.M."/>
            <person name="Banfield J.F."/>
        </authorList>
    </citation>
    <scope>NUCLEOTIDE SEQUENCE [LARGE SCALE GENOMIC DNA]</scope>
</reference>
<evidence type="ECO:0000313" key="2">
    <source>
        <dbReference type="EMBL" id="PIS21154.1"/>
    </source>
</evidence>
<dbReference type="Proteomes" id="UP000231414">
    <property type="component" value="Unassembled WGS sequence"/>
</dbReference>
<evidence type="ECO:0008006" key="4">
    <source>
        <dbReference type="Google" id="ProtNLM"/>
    </source>
</evidence>
<gene>
    <name evidence="2" type="ORF">COT52_00035</name>
</gene>
<organism evidence="2 3">
    <name type="scientific">candidate division WWE3 bacterium CG08_land_8_20_14_0_20_43_13</name>
    <dbReference type="NCBI Taxonomy" id="1975087"/>
    <lineage>
        <taxon>Bacteria</taxon>
        <taxon>Katanobacteria</taxon>
    </lineage>
</organism>
<dbReference type="EMBL" id="PEYW01000001">
    <property type="protein sequence ID" value="PIS21154.1"/>
    <property type="molecule type" value="Genomic_DNA"/>
</dbReference>
<sequence length="291" mass="31768">MIQSSKRLLFYNYLMNNLSQVFNTANPLIGALHFPPLLGFEGFTSFEQILDFSLNNAKILEQAGFDGIIVENNYDLPHAIKVGPETVAAMTYLTEKIIKAISIPVGVSMLWNSFEAGLSVAKVTGAKFIRVPVFVDQVETSYGVVEGEPEATISFRGKIDGHDILLFTDIQVKHSKLLNVRPIGEAAKEAVAKGSDGIIVTGKWTGDAPILSDLEQTRQAVGDDFPIIIGSGATKDNINQLLKYANGVIVGTAIKSEPPKSKEEHVNLIEPYVPIDLEKALEFAREYAKTC</sequence>
<dbReference type="AlphaFoldDB" id="A0A2H0X8B5"/>
<dbReference type="PANTHER" id="PTHR21381">
    <property type="entry name" value="ZGC:162297"/>
    <property type="match status" value="1"/>
</dbReference>
<dbReference type="NCBIfam" id="TIGR00259">
    <property type="entry name" value="thylakoid_BtpA"/>
    <property type="match status" value="1"/>
</dbReference>
<dbReference type="PANTHER" id="PTHR21381:SF3">
    <property type="entry name" value="SGC REGION PROTEIN SGCQ-RELATED"/>
    <property type="match status" value="1"/>
</dbReference>
<dbReference type="SUPFAM" id="SSF51366">
    <property type="entry name" value="Ribulose-phoshate binding barrel"/>
    <property type="match status" value="1"/>
</dbReference>
<comment type="similarity">
    <text evidence="1">Belongs to the BtpA family.</text>
</comment>